<gene>
    <name evidence="1" type="ORF">SAMN05421693_10953</name>
</gene>
<sequence>MTDHDLMYRPRTHEDTPALLALFQRVFGHQAEPAWWHWKYQDAALPLTLGQVAQTPAGALVAHVGLYGWPARLPDGLQVLAQVCDVMVDGPVRGGLKGGVYDALMAGFCAQVQQRHPQALTFGFPGNRSLPLGRRLGFYHPWYEVLDQELPALTPPRRPTWHRLEAIPMSDQALDQVAAQAAGATGHGLIHSPAYLDWRYRRHPARHYRLCRLETPLGGRGWCMVQALPDHLRVMEWWGREPDLPRLLTLVRHQAAREGLPVVRYWAPPASTVTTGSTALPTGATVVEMTCAPRPRLQGGIWPRLQPGDADIY</sequence>
<protein>
    <submittedName>
        <fullName evidence="1">Acetyltransferase (GNAT) domain-containing protein</fullName>
    </submittedName>
</protein>
<dbReference type="GO" id="GO:0016740">
    <property type="term" value="F:transferase activity"/>
    <property type="evidence" value="ECO:0007669"/>
    <property type="project" value="UniProtKB-KW"/>
</dbReference>
<keyword evidence="1" id="KW-0808">Transferase</keyword>
<reference evidence="1 2" key="1">
    <citation type="submission" date="2016-10" db="EMBL/GenBank/DDBJ databases">
        <authorList>
            <person name="de Groot N.N."/>
        </authorList>
    </citation>
    <scope>NUCLEOTIDE SEQUENCE [LARGE SCALE GENOMIC DNA]</scope>
    <source>
        <strain evidence="1 2">B7-7</strain>
    </source>
</reference>
<accession>A0A1H9BJS1</accession>
<dbReference type="STRING" id="867345.SAMN05421693_10953"/>
<dbReference type="EMBL" id="FOFO01000009">
    <property type="protein sequence ID" value="SEP89119.1"/>
    <property type="molecule type" value="Genomic_DNA"/>
</dbReference>
<name>A0A1H9BJS1_9GAMM</name>
<dbReference type="Pfam" id="PF13527">
    <property type="entry name" value="Acetyltransf_9"/>
    <property type="match status" value="1"/>
</dbReference>
<dbReference type="RefSeq" id="WP_162273502.1">
    <property type="nucleotide sequence ID" value="NZ_FOFO01000009.1"/>
</dbReference>
<dbReference type="Gene3D" id="3.40.630.30">
    <property type="match status" value="1"/>
</dbReference>
<evidence type="ECO:0000313" key="2">
    <source>
        <dbReference type="Proteomes" id="UP000199496"/>
    </source>
</evidence>
<evidence type="ECO:0000313" key="1">
    <source>
        <dbReference type="EMBL" id="SEP89119.1"/>
    </source>
</evidence>
<dbReference type="Proteomes" id="UP000199496">
    <property type="component" value="Unassembled WGS sequence"/>
</dbReference>
<proteinExistence type="predicted"/>
<organism evidence="1 2">
    <name type="scientific">Ectothiorhodospira magna</name>
    <dbReference type="NCBI Taxonomy" id="867345"/>
    <lineage>
        <taxon>Bacteria</taxon>
        <taxon>Pseudomonadati</taxon>
        <taxon>Pseudomonadota</taxon>
        <taxon>Gammaproteobacteria</taxon>
        <taxon>Chromatiales</taxon>
        <taxon>Ectothiorhodospiraceae</taxon>
        <taxon>Ectothiorhodospira</taxon>
    </lineage>
</organism>
<dbReference type="SUPFAM" id="SSF55729">
    <property type="entry name" value="Acyl-CoA N-acyltransferases (Nat)"/>
    <property type="match status" value="1"/>
</dbReference>
<dbReference type="AlphaFoldDB" id="A0A1H9BJS1"/>
<dbReference type="OrthoDB" id="8542820at2"/>
<keyword evidence="2" id="KW-1185">Reference proteome</keyword>
<dbReference type="InterPro" id="IPR016181">
    <property type="entry name" value="Acyl_CoA_acyltransferase"/>
</dbReference>